<reference evidence="1 2" key="1">
    <citation type="submission" date="2023-05" db="EMBL/GenBank/DDBJ databases">
        <title>Novel species of genus Flectobacillus isolated from stream in China.</title>
        <authorList>
            <person name="Lu H."/>
        </authorList>
    </citation>
    <scope>NUCLEOTIDE SEQUENCE [LARGE SCALE GENOMIC DNA]</scope>
    <source>
        <strain evidence="1 2">KCTC 42575</strain>
    </source>
</reference>
<accession>A0ABT6YAF3</accession>
<proteinExistence type="predicted"/>
<dbReference type="RefSeq" id="WP_283345217.1">
    <property type="nucleotide sequence ID" value="NZ_JASHIF010000011.1"/>
</dbReference>
<sequence>MKTSNNCRLVVVLILYFSSLEPLYTQNLENLSQQKPVSLSGNIDLRGIYYSANGISPRYPSTSYVLSGAPTLNLYGLAIPFAFTFSNQESKIAQPFAQFGLSPTYKWLTLHGGYRNVSFNQFTLGGHTMLGGGIELTPGKFRMGFMYGQLNKATKLDSTTLSLVPVAFDRTGMAVKIGYGTDKTFFEISALKASDKMGSALFDVSAQQGNPNLSSTTAAENLALGLNMRISFSSKLSWDTEAGASGYTKDVNSSAEIDKSKLPISGNTLDQLLQVNGTTELYTAVQTALRYKARSWGLRLQYRRIDPEYKTMGAYFFNSDIENITIAPQFSIFKNKFRFNGSIGLQRDNLNKQKKTESKKVIGSANLSTDFTEKLGLDINYSNYSNNQTPNTLRISDTVRITQTTQNLSINPRYTILGEKQSNSIMLSYNLMDLQDFNNTYSQDSKSRNLSSQNIFLNYNLSFNASNFSIYSTLNYTTITGSYLSDKNYGVTLGSDKSWKDNKFNLRGSVSYLLGDRGGEKSTIINGNVGATYQVNRHHRFALNSFLISNSPQAASSTNLKYTEIRGEVSYSLLF</sequence>
<name>A0ABT6YAF3_9BACT</name>
<dbReference type="Proteomes" id="UP001236507">
    <property type="component" value="Unassembled WGS sequence"/>
</dbReference>
<evidence type="ECO:0000313" key="1">
    <source>
        <dbReference type="EMBL" id="MDI9860541.1"/>
    </source>
</evidence>
<evidence type="ECO:0000313" key="2">
    <source>
        <dbReference type="Proteomes" id="UP001236507"/>
    </source>
</evidence>
<gene>
    <name evidence="1" type="ORF">QM524_15105</name>
</gene>
<protein>
    <submittedName>
        <fullName evidence="1">Uncharacterized protein</fullName>
    </submittedName>
</protein>
<keyword evidence="2" id="KW-1185">Reference proteome</keyword>
<organism evidence="1 2">
    <name type="scientific">Flectobacillus roseus</name>
    <dbReference type="NCBI Taxonomy" id="502259"/>
    <lineage>
        <taxon>Bacteria</taxon>
        <taxon>Pseudomonadati</taxon>
        <taxon>Bacteroidota</taxon>
        <taxon>Cytophagia</taxon>
        <taxon>Cytophagales</taxon>
        <taxon>Flectobacillaceae</taxon>
        <taxon>Flectobacillus</taxon>
    </lineage>
</organism>
<comment type="caution">
    <text evidence="1">The sequence shown here is derived from an EMBL/GenBank/DDBJ whole genome shotgun (WGS) entry which is preliminary data.</text>
</comment>
<dbReference type="EMBL" id="JASHIF010000011">
    <property type="protein sequence ID" value="MDI9860541.1"/>
    <property type="molecule type" value="Genomic_DNA"/>
</dbReference>